<keyword evidence="2" id="KW-1185">Reference proteome</keyword>
<organism evidence="1 2">
    <name type="scientific">Ceratopteris richardii</name>
    <name type="common">Triangle waterfern</name>
    <dbReference type="NCBI Taxonomy" id="49495"/>
    <lineage>
        <taxon>Eukaryota</taxon>
        <taxon>Viridiplantae</taxon>
        <taxon>Streptophyta</taxon>
        <taxon>Embryophyta</taxon>
        <taxon>Tracheophyta</taxon>
        <taxon>Polypodiopsida</taxon>
        <taxon>Polypodiidae</taxon>
        <taxon>Polypodiales</taxon>
        <taxon>Pteridineae</taxon>
        <taxon>Pteridaceae</taxon>
        <taxon>Parkerioideae</taxon>
        <taxon>Ceratopteris</taxon>
    </lineage>
</organism>
<accession>A0A8T2TI66</accession>
<dbReference type="Proteomes" id="UP000825935">
    <property type="component" value="Chromosome 13"/>
</dbReference>
<name>A0A8T2TI66_CERRI</name>
<proteinExistence type="predicted"/>
<reference evidence="1" key="1">
    <citation type="submission" date="2021-08" db="EMBL/GenBank/DDBJ databases">
        <title>WGS assembly of Ceratopteris richardii.</title>
        <authorList>
            <person name="Marchant D.B."/>
            <person name="Chen G."/>
            <person name="Jenkins J."/>
            <person name="Shu S."/>
            <person name="Leebens-Mack J."/>
            <person name="Grimwood J."/>
            <person name="Schmutz J."/>
            <person name="Soltis P."/>
            <person name="Soltis D."/>
            <person name="Chen Z.-H."/>
        </authorList>
    </citation>
    <scope>NUCLEOTIDE SEQUENCE</scope>
    <source>
        <strain evidence="1">Whitten #5841</strain>
        <tissue evidence="1">Leaf</tissue>
    </source>
</reference>
<evidence type="ECO:0000313" key="1">
    <source>
        <dbReference type="EMBL" id="KAH7421456.1"/>
    </source>
</evidence>
<dbReference type="AlphaFoldDB" id="A0A8T2TI66"/>
<protein>
    <submittedName>
        <fullName evidence="1">Uncharacterized protein</fullName>
    </submittedName>
</protein>
<comment type="caution">
    <text evidence="1">The sequence shown here is derived from an EMBL/GenBank/DDBJ whole genome shotgun (WGS) entry which is preliminary data.</text>
</comment>
<sequence>MHCLHEALASGNFTRAPISIVLSLSSSSAFITFNLSARSMTNLQTFAVLGFLHISGTVPAERNNCTERIICRRMRCRSLSHSYTQPHIHVLLTVLYAMKPGLSKRQILCP</sequence>
<dbReference type="EMBL" id="CM035418">
    <property type="protein sequence ID" value="KAH7421456.1"/>
    <property type="molecule type" value="Genomic_DNA"/>
</dbReference>
<evidence type="ECO:0000313" key="2">
    <source>
        <dbReference type="Proteomes" id="UP000825935"/>
    </source>
</evidence>
<gene>
    <name evidence="1" type="ORF">KP509_13G058100</name>
</gene>